<accession>A0A0E9RD95</accession>
<organism evidence="1">
    <name type="scientific">Anguilla anguilla</name>
    <name type="common">European freshwater eel</name>
    <name type="synonym">Muraena anguilla</name>
    <dbReference type="NCBI Taxonomy" id="7936"/>
    <lineage>
        <taxon>Eukaryota</taxon>
        <taxon>Metazoa</taxon>
        <taxon>Chordata</taxon>
        <taxon>Craniata</taxon>
        <taxon>Vertebrata</taxon>
        <taxon>Euteleostomi</taxon>
        <taxon>Actinopterygii</taxon>
        <taxon>Neopterygii</taxon>
        <taxon>Teleostei</taxon>
        <taxon>Anguilliformes</taxon>
        <taxon>Anguillidae</taxon>
        <taxon>Anguilla</taxon>
    </lineage>
</organism>
<protein>
    <submittedName>
        <fullName evidence="1">Uncharacterized protein</fullName>
    </submittedName>
</protein>
<evidence type="ECO:0000313" key="1">
    <source>
        <dbReference type="EMBL" id="JAH26747.1"/>
    </source>
</evidence>
<reference evidence="1" key="1">
    <citation type="submission" date="2014-11" db="EMBL/GenBank/DDBJ databases">
        <authorList>
            <person name="Amaro Gonzalez C."/>
        </authorList>
    </citation>
    <scope>NUCLEOTIDE SEQUENCE</scope>
</reference>
<name>A0A0E9RD95_ANGAN</name>
<dbReference type="EMBL" id="GBXM01081830">
    <property type="protein sequence ID" value="JAH26747.1"/>
    <property type="molecule type" value="Transcribed_RNA"/>
</dbReference>
<dbReference type="AlphaFoldDB" id="A0A0E9RD95"/>
<sequence>MKRETSHHRHEETRPHYHYRLKILRFS</sequence>
<reference evidence="1" key="2">
    <citation type="journal article" date="2015" name="Fish Shellfish Immunol.">
        <title>Early steps in the European eel (Anguilla anguilla)-Vibrio vulnificus interaction in the gills: Role of the RtxA13 toxin.</title>
        <authorList>
            <person name="Callol A."/>
            <person name="Pajuelo D."/>
            <person name="Ebbesson L."/>
            <person name="Teles M."/>
            <person name="MacKenzie S."/>
            <person name="Amaro C."/>
        </authorList>
    </citation>
    <scope>NUCLEOTIDE SEQUENCE</scope>
</reference>
<proteinExistence type="predicted"/>